<reference evidence="3 4" key="1">
    <citation type="journal article" date="2007" name="Int. J. Syst. Evol. Microbiol.">
        <title>Halomonas saccharevitans sp. nov., Halomonas arcis sp. nov. and Halomonas subterranea sp. nov., halophilic bacteria isolated from hypersaline environments of China.</title>
        <authorList>
            <person name="Xu X.W."/>
            <person name="Wu Y.H."/>
            <person name="Zhou Z."/>
            <person name="Wang C.S."/>
            <person name="Zhou Y.G."/>
            <person name="Zhang H.B."/>
            <person name="Wang Y."/>
            <person name="Wu M."/>
        </authorList>
    </citation>
    <scope>NUCLEOTIDE SEQUENCE [LARGE SCALE GENOMIC DNA]</scope>
    <source>
        <strain evidence="3 4">TBZ3</strain>
    </source>
</reference>
<dbReference type="Proteomes" id="UP000306973">
    <property type="component" value="Unassembled WGS sequence"/>
</dbReference>
<comment type="caution">
    <text evidence="3">The sequence shown here is derived from an EMBL/GenBank/DDBJ whole genome shotgun (WGS) entry which is preliminary data.</text>
</comment>
<dbReference type="RefSeq" id="WP_138181320.1">
    <property type="nucleotide sequence ID" value="NZ_VBUI01000013.1"/>
</dbReference>
<evidence type="ECO:0000313" key="4">
    <source>
        <dbReference type="Proteomes" id="UP000306973"/>
    </source>
</evidence>
<dbReference type="InterPro" id="IPR025512">
    <property type="entry name" value="DUF4399"/>
</dbReference>
<evidence type="ECO:0000256" key="1">
    <source>
        <dbReference type="SAM" id="SignalP"/>
    </source>
</evidence>
<dbReference type="EMBL" id="VBUI01000013">
    <property type="protein sequence ID" value="TLF50418.1"/>
    <property type="molecule type" value="Genomic_DNA"/>
</dbReference>
<dbReference type="Pfam" id="PF14347">
    <property type="entry name" value="DUF4399"/>
    <property type="match status" value="1"/>
</dbReference>
<keyword evidence="1" id="KW-0732">Signal</keyword>
<feature type="domain" description="DUF4399" evidence="2">
    <location>
        <begin position="54"/>
        <end position="146"/>
    </location>
</feature>
<dbReference type="OrthoDB" id="531568at2"/>
<accession>A0A5R8MGQ1</accession>
<proteinExistence type="predicted"/>
<organism evidence="3 4">
    <name type="scientific">Halomonas urmiana</name>
    <dbReference type="NCBI Taxonomy" id="490901"/>
    <lineage>
        <taxon>Bacteria</taxon>
        <taxon>Pseudomonadati</taxon>
        <taxon>Pseudomonadota</taxon>
        <taxon>Gammaproteobacteria</taxon>
        <taxon>Oceanospirillales</taxon>
        <taxon>Halomonadaceae</taxon>
        <taxon>Halomonas</taxon>
    </lineage>
</organism>
<gene>
    <name evidence="3" type="ORF">FEI13_09600</name>
</gene>
<name>A0A5R8MGQ1_9GAMM</name>
<feature type="chain" id="PRO_5024297507" evidence="1">
    <location>
        <begin position="25"/>
        <end position="146"/>
    </location>
</feature>
<feature type="signal peptide" evidence="1">
    <location>
        <begin position="1"/>
        <end position="24"/>
    </location>
</feature>
<sequence>MNMRICGLALGLLGGAILAAPALAQMERASAPEGTEVYFISPQTGATVESPVTVRMGLSGMGVAPAGTEREGTGHHHLLVDTPLDEVDLDQPLPANEAMRHFGGGQTEVDLELESGEHTLQLLFMDASHMSFDPPVTSEAITITVE</sequence>
<evidence type="ECO:0000313" key="3">
    <source>
        <dbReference type="EMBL" id="TLF50418.1"/>
    </source>
</evidence>
<protein>
    <submittedName>
        <fullName evidence="3">DUF4399 domain-containing protein</fullName>
    </submittedName>
</protein>
<evidence type="ECO:0000259" key="2">
    <source>
        <dbReference type="Pfam" id="PF14347"/>
    </source>
</evidence>
<keyword evidence="4" id="KW-1185">Reference proteome</keyword>
<dbReference type="AlphaFoldDB" id="A0A5R8MGQ1"/>